<evidence type="ECO:0000256" key="5">
    <source>
        <dbReference type="SAM" id="SignalP"/>
    </source>
</evidence>
<accession>A0A1H3ZLG5</accession>
<organism evidence="8 9">
    <name type="scientific">Alistipes timonensis JC136</name>
    <dbReference type="NCBI Taxonomy" id="1033731"/>
    <lineage>
        <taxon>Bacteria</taxon>
        <taxon>Pseudomonadati</taxon>
        <taxon>Bacteroidota</taxon>
        <taxon>Bacteroidia</taxon>
        <taxon>Bacteroidales</taxon>
        <taxon>Rikenellaceae</taxon>
        <taxon>Alistipes</taxon>
    </lineage>
</organism>
<dbReference type="PANTHER" id="PTHR40980:SF4">
    <property type="entry name" value="TONB-DEPENDENT RECEPTOR-LIKE BETA-BARREL DOMAIN-CONTAINING PROTEIN"/>
    <property type="match status" value="1"/>
</dbReference>
<keyword evidence="4" id="KW-0798">TonB box</keyword>
<dbReference type="GO" id="GO:0009279">
    <property type="term" value="C:cell outer membrane"/>
    <property type="evidence" value="ECO:0007669"/>
    <property type="project" value="UniProtKB-SubCell"/>
</dbReference>
<dbReference type="SUPFAM" id="SSF49464">
    <property type="entry name" value="Carboxypeptidase regulatory domain-like"/>
    <property type="match status" value="1"/>
</dbReference>
<dbReference type="Proteomes" id="UP000183253">
    <property type="component" value="Unassembled WGS sequence"/>
</dbReference>
<reference evidence="8 9" key="1">
    <citation type="submission" date="2016-10" db="EMBL/GenBank/DDBJ databases">
        <authorList>
            <person name="de Groot N.N."/>
        </authorList>
    </citation>
    <scope>NUCLEOTIDE SEQUENCE [LARGE SCALE GENOMIC DNA]</scope>
    <source>
        <strain evidence="8 9">DSM 25383</strain>
    </source>
</reference>
<dbReference type="InterPro" id="IPR010104">
    <property type="entry name" value="TonB_rcpt_bac"/>
</dbReference>
<keyword evidence="8" id="KW-0675">Receptor</keyword>
<dbReference type="InterPro" id="IPR037066">
    <property type="entry name" value="Plug_dom_sf"/>
</dbReference>
<dbReference type="InterPro" id="IPR012910">
    <property type="entry name" value="Plug_dom"/>
</dbReference>
<feature type="signal peptide" evidence="5">
    <location>
        <begin position="1"/>
        <end position="23"/>
    </location>
</feature>
<comment type="subcellular location">
    <subcellularLocation>
        <location evidence="1 4">Cell outer membrane</location>
    </subcellularLocation>
</comment>
<dbReference type="Pfam" id="PF13715">
    <property type="entry name" value="CarbopepD_reg_2"/>
    <property type="match status" value="1"/>
</dbReference>
<dbReference type="NCBIfam" id="TIGR01782">
    <property type="entry name" value="TonB-Xanth-Caul"/>
    <property type="match status" value="1"/>
</dbReference>
<dbReference type="SUPFAM" id="SSF56935">
    <property type="entry name" value="Porins"/>
    <property type="match status" value="1"/>
</dbReference>
<dbReference type="STRING" id="1033731.SAMN05444145_102240"/>
<dbReference type="OrthoDB" id="8727862at2"/>
<dbReference type="Gene3D" id="2.40.170.20">
    <property type="entry name" value="TonB-dependent receptor, beta-barrel domain"/>
    <property type="match status" value="1"/>
</dbReference>
<feature type="domain" description="TonB-dependent receptor plug" evidence="7">
    <location>
        <begin position="130"/>
        <end position="236"/>
    </location>
</feature>
<dbReference type="Pfam" id="PF07715">
    <property type="entry name" value="Plug"/>
    <property type="match status" value="1"/>
</dbReference>
<name>A0A1H3ZLG5_9BACT</name>
<feature type="chain" id="PRO_5010220035" evidence="5">
    <location>
        <begin position="24"/>
        <end position="1022"/>
    </location>
</feature>
<dbReference type="RefSeq" id="WP_010263271.1">
    <property type="nucleotide sequence ID" value="NZ_CAEG01000012.1"/>
</dbReference>
<evidence type="ECO:0000259" key="7">
    <source>
        <dbReference type="Pfam" id="PF07715"/>
    </source>
</evidence>
<dbReference type="AlphaFoldDB" id="A0A1H3ZLG5"/>
<dbReference type="Gene3D" id="2.170.130.10">
    <property type="entry name" value="TonB-dependent receptor, plug domain"/>
    <property type="match status" value="1"/>
</dbReference>
<proteinExistence type="inferred from homology"/>
<evidence type="ECO:0000256" key="1">
    <source>
        <dbReference type="ARBA" id="ARBA00004442"/>
    </source>
</evidence>
<evidence type="ECO:0000256" key="4">
    <source>
        <dbReference type="RuleBase" id="RU003357"/>
    </source>
</evidence>
<sequence>MKHFFSTLMLVTALLCMASPASAQRRGNLRGKVTDQTGSVLPGANVLVDGTTLGAATDIDGIYLLQGITPGDSVKITVVYLGYEPVTRPVRIVAGETATLNFQLIEAANSIDGVVISAVVDGQQRALNQQRNSDNMMSVLSSDQMGRFPDLNVAEALQRLSGVTISRERGEGKTVQLRGTPANFTNINVNGEQIIGTSEEGGRAESLDLIPSDILASMEVQKTLLPSNDGDAIAGVVNMRTSTARSLKARGMIDLSSGYNVLRGKVPYNIKGSYSQRFGANHRNPDGRFGIAASASYYRSSNGYDRLEAQTWKEVKTLNGDDHPKEGKYGENEGKTYLPLDFRYRYQEGTRQRVGASLTFDYAPTVNTKFVLSGMFNHRGDLDTRYRNRTRLDKSDNYYLYEDGRLGVDRLQKILQVTDQDIKTDNFNLNLDGESVIGSWKIDGGVFFSTSRREANSAQYGFQTPQWRNGKAPTNLAGDKFPSKEAFVKKEPLAWVKSYQSRYLELDETLMYEDKPLDDLSYYEFYTLDNNNVRNKGRNITGRLNASKNYFIGTNASTLSFGVKGKFMHSERYKAPDSDIFDVTAISKNDDLSLKYFLYKEQLSADFLNGHISYGAAPDPDKVHDWKAKNPDRFSTNAYRTGSARDSFFYDADEHVFSGYVMNKIQFKKVMAIIGVRVEHTKVDYKANSVYRYDPAILGRPDNPNNDIHWNGGQIPLDEWEALEQTSVQYKAYESTRADSTVNYTVVLPNIQFKWDVAKNTILRLAYTTGYSRPDVINLVPSVDMNTDLGRVTMGNPNLKAAYSHNLDFLFEQYLKNVGLISGGVFYKHINRFQYQREGSITDPNNPYYSTLNADGTPFNMVQQMNGDAAKLFGAEITLNSNLTFLPGFLRNLVFTSNYTYTHSKAKVNDDRGELRFPGQAAHTANLALAYSSKRLTVQLSANYNGEFIYALGSNAAEDLWVDARWQLDANASYRIGKGITIYAEATNLLNTPAFTYMGDKSRVYELEFTSQVVRAGISYRF</sequence>
<dbReference type="InterPro" id="IPR000531">
    <property type="entry name" value="Beta-barrel_TonB"/>
</dbReference>
<evidence type="ECO:0000313" key="8">
    <source>
        <dbReference type="EMBL" id="SEA24052.1"/>
    </source>
</evidence>
<dbReference type="InterPro" id="IPR036942">
    <property type="entry name" value="Beta-barrel_TonB_sf"/>
</dbReference>
<evidence type="ECO:0000259" key="6">
    <source>
        <dbReference type="Pfam" id="PF00593"/>
    </source>
</evidence>
<dbReference type="InterPro" id="IPR008969">
    <property type="entry name" value="CarboxyPept-like_regulatory"/>
</dbReference>
<evidence type="ECO:0000256" key="2">
    <source>
        <dbReference type="ARBA" id="ARBA00023136"/>
    </source>
</evidence>
<dbReference type="Gene3D" id="2.60.40.1120">
    <property type="entry name" value="Carboxypeptidase-like, regulatory domain"/>
    <property type="match status" value="1"/>
</dbReference>
<dbReference type="PANTHER" id="PTHR40980">
    <property type="entry name" value="PLUG DOMAIN-CONTAINING PROTEIN"/>
    <property type="match status" value="1"/>
</dbReference>
<comment type="similarity">
    <text evidence="4">Belongs to the TonB-dependent receptor family.</text>
</comment>
<keyword evidence="3" id="KW-0998">Cell outer membrane</keyword>
<feature type="domain" description="TonB-dependent receptor-like beta-barrel" evidence="6">
    <location>
        <begin position="523"/>
        <end position="989"/>
    </location>
</feature>
<keyword evidence="9" id="KW-1185">Reference proteome</keyword>
<evidence type="ECO:0000313" key="9">
    <source>
        <dbReference type="Proteomes" id="UP000183253"/>
    </source>
</evidence>
<gene>
    <name evidence="8" type="ORF">SAMN05444145_102240</name>
</gene>
<dbReference type="Pfam" id="PF00593">
    <property type="entry name" value="TonB_dep_Rec_b-barrel"/>
    <property type="match status" value="1"/>
</dbReference>
<dbReference type="EMBL" id="FNRI01000002">
    <property type="protein sequence ID" value="SEA24052.1"/>
    <property type="molecule type" value="Genomic_DNA"/>
</dbReference>
<protein>
    <submittedName>
        <fullName evidence="8">TonB-dependent receptor</fullName>
    </submittedName>
</protein>
<evidence type="ECO:0000256" key="3">
    <source>
        <dbReference type="ARBA" id="ARBA00023237"/>
    </source>
</evidence>
<keyword evidence="5" id="KW-0732">Signal</keyword>
<keyword evidence="2 4" id="KW-0472">Membrane</keyword>